<protein>
    <recommendedName>
        <fullName evidence="3">DUF2334 domain-containing protein</fullName>
    </recommendedName>
</protein>
<evidence type="ECO:0008006" key="3">
    <source>
        <dbReference type="Google" id="ProtNLM"/>
    </source>
</evidence>
<dbReference type="EMBL" id="FXUF01000005">
    <property type="protein sequence ID" value="SMP54864.1"/>
    <property type="molecule type" value="Genomic_DNA"/>
</dbReference>
<sequence>MEVKYIYRIDDIHPAMMWSRFERVMAMFQQRGVVPLLGVIPDNQDESLQFDPPREDFHQIMRTLVAEKRAEIAQHGYRHLYTTRQQSVNQRLYGRVSSSEFAGLPYETQYQMIRDGQAMLRAQGLESDIWMAPSHTSDDNTFRALKKLGFRYVTDGVAVYPYRHHGLIFVPQQNWQSQKPFPVGVFTICLHLDDLEEAAMKEIEDHLKTNDVMVPFSQVASLPRQWYHGPLNSLFKLKRVIYHRGVRPLRAMKHQSVVDQER</sequence>
<organism evidence="1 2">
    <name type="scientific">Anoxynatronum buryatiense</name>
    <dbReference type="NCBI Taxonomy" id="489973"/>
    <lineage>
        <taxon>Bacteria</taxon>
        <taxon>Bacillati</taxon>
        <taxon>Bacillota</taxon>
        <taxon>Clostridia</taxon>
        <taxon>Eubacteriales</taxon>
        <taxon>Clostridiaceae</taxon>
        <taxon>Anoxynatronum</taxon>
    </lineage>
</organism>
<comment type="caution">
    <text evidence="1">The sequence shown here is derived from an EMBL/GenBank/DDBJ whole genome shotgun (WGS) entry which is preliminary data.</text>
</comment>
<dbReference type="AlphaFoldDB" id="A0AA45WVR6"/>
<gene>
    <name evidence="1" type="ORF">SAMN06296020_105182</name>
</gene>
<keyword evidence="2" id="KW-1185">Reference proteome</keyword>
<dbReference type="RefSeq" id="WP_283409099.1">
    <property type="nucleotide sequence ID" value="NZ_FXUF01000005.1"/>
</dbReference>
<dbReference type="SUPFAM" id="SSF88713">
    <property type="entry name" value="Glycoside hydrolase/deacetylase"/>
    <property type="match status" value="1"/>
</dbReference>
<evidence type="ECO:0000313" key="2">
    <source>
        <dbReference type="Proteomes" id="UP001158066"/>
    </source>
</evidence>
<dbReference type="Gene3D" id="3.20.20.370">
    <property type="entry name" value="Glycoside hydrolase/deacetylase"/>
    <property type="match status" value="1"/>
</dbReference>
<accession>A0AA45WVR6</accession>
<proteinExistence type="predicted"/>
<dbReference type="Pfam" id="PF10096">
    <property type="entry name" value="DUF2334"/>
    <property type="match status" value="1"/>
</dbReference>
<dbReference type="InterPro" id="IPR011330">
    <property type="entry name" value="Glyco_hydro/deAcase_b/a-brl"/>
</dbReference>
<dbReference type="InterPro" id="IPR018763">
    <property type="entry name" value="DUF2334"/>
</dbReference>
<name>A0AA45WVR6_9CLOT</name>
<reference evidence="1" key="1">
    <citation type="submission" date="2017-05" db="EMBL/GenBank/DDBJ databases">
        <authorList>
            <person name="Varghese N."/>
            <person name="Submissions S."/>
        </authorList>
    </citation>
    <scope>NUCLEOTIDE SEQUENCE</scope>
    <source>
        <strain evidence="1">Su22</strain>
    </source>
</reference>
<dbReference type="Proteomes" id="UP001158066">
    <property type="component" value="Unassembled WGS sequence"/>
</dbReference>
<evidence type="ECO:0000313" key="1">
    <source>
        <dbReference type="EMBL" id="SMP54864.1"/>
    </source>
</evidence>
<dbReference type="GO" id="GO:0005975">
    <property type="term" value="P:carbohydrate metabolic process"/>
    <property type="evidence" value="ECO:0007669"/>
    <property type="project" value="InterPro"/>
</dbReference>